<keyword evidence="2" id="KW-0812">Transmembrane</keyword>
<evidence type="ECO:0000313" key="3">
    <source>
        <dbReference type="EMBL" id="KOF80438.1"/>
    </source>
</evidence>
<keyword evidence="2" id="KW-0472">Membrane</keyword>
<protein>
    <submittedName>
        <fullName evidence="3">Uncharacterized protein</fullName>
    </submittedName>
</protein>
<feature type="transmembrane region" description="Helical" evidence="2">
    <location>
        <begin position="46"/>
        <end position="67"/>
    </location>
</feature>
<dbReference type="OrthoDB" id="8062037at2759"/>
<dbReference type="EMBL" id="KQ420395">
    <property type="protein sequence ID" value="KOF80438.1"/>
    <property type="molecule type" value="Genomic_DNA"/>
</dbReference>
<reference evidence="3" key="1">
    <citation type="submission" date="2015-07" db="EMBL/GenBank/DDBJ databases">
        <title>MeaNS - Measles Nucleotide Surveillance Program.</title>
        <authorList>
            <person name="Tran T."/>
            <person name="Druce J."/>
        </authorList>
    </citation>
    <scope>NUCLEOTIDE SEQUENCE</scope>
    <source>
        <strain evidence="3">UCB-OBI-ISO-001</strain>
        <tissue evidence="3">Gonad</tissue>
    </source>
</reference>
<feature type="region of interest" description="Disordered" evidence="1">
    <location>
        <begin position="124"/>
        <end position="176"/>
    </location>
</feature>
<organism evidence="3">
    <name type="scientific">Octopus bimaculoides</name>
    <name type="common">California two-spotted octopus</name>
    <dbReference type="NCBI Taxonomy" id="37653"/>
    <lineage>
        <taxon>Eukaryota</taxon>
        <taxon>Metazoa</taxon>
        <taxon>Spiralia</taxon>
        <taxon>Lophotrochozoa</taxon>
        <taxon>Mollusca</taxon>
        <taxon>Cephalopoda</taxon>
        <taxon>Coleoidea</taxon>
        <taxon>Octopodiformes</taxon>
        <taxon>Octopoda</taxon>
        <taxon>Incirrata</taxon>
        <taxon>Octopodidae</taxon>
        <taxon>Octopus</taxon>
    </lineage>
</organism>
<feature type="region of interest" description="Disordered" evidence="1">
    <location>
        <begin position="85"/>
        <end position="112"/>
    </location>
</feature>
<feature type="compositionally biased region" description="Low complexity" evidence="1">
    <location>
        <begin position="102"/>
        <end position="112"/>
    </location>
</feature>
<keyword evidence="2" id="KW-1133">Transmembrane helix</keyword>
<evidence type="ECO:0000256" key="2">
    <source>
        <dbReference type="SAM" id="Phobius"/>
    </source>
</evidence>
<evidence type="ECO:0000256" key="1">
    <source>
        <dbReference type="SAM" id="MobiDB-lite"/>
    </source>
</evidence>
<feature type="compositionally biased region" description="Basic and acidic residues" evidence="1">
    <location>
        <begin position="90"/>
        <end position="99"/>
    </location>
</feature>
<name>A0A0L8GTY3_OCTBM</name>
<accession>A0A0L8GTY3</accession>
<proteinExistence type="predicted"/>
<sequence length="206" mass="23014">MAVVGDDTGLHSVSSVFSQLVTQNSGQWINLRPYGWWFHHPRTVHYLQLASHLCILLFLCTVPVSLANDMDRTAYINIQMPYDSAAQPHRSFESPKNDYDDNNSNNNNNPSYAITTTVAATTTTTANNNNNSNNKNNVSNNNNNNNSIRNSRSKSSIRRQLRRQQSSNEVSKSTHPGYTIRVEGTYSEAGNVKATQGTLYRVSCIV</sequence>
<gene>
    <name evidence="3" type="ORF">OCBIM_22027910mg</name>
</gene>
<dbReference type="AlphaFoldDB" id="A0A0L8GTY3"/>
<feature type="compositionally biased region" description="Low complexity" evidence="1">
    <location>
        <begin position="124"/>
        <end position="150"/>
    </location>
</feature>
<feature type="compositionally biased region" description="Basic residues" evidence="1">
    <location>
        <begin position="151"/>
        <end position="162"/>
    </location>
</feature>